<organism evidence="1 2">
    <name type="scientific">Paralcaligenes ureilyticus</name>
    <dbReference type="NCBI Taxonomy" id="627131"/>
    <lineage>
        <taxon>Bacteria</taxon>
        <taxon>Pseudomonadati</taxon>
        <taxon>Pseudomonadota</taxon>
        <taxon>Betaproteobacteria</taxon>
        <taxon>Burkholderiales</taxon>
        <taxon>Alcaligenaceae</taxon>
        <taxon>Paralcaligenes</taxon>
    </lineage>
</organism>
<name>A0A4R3LRB2_9BURK</name>
<evidence type="ECO:0000313" key="2">
    <source>
        <dbReference type="Proteomes" id="UP000295525"/>
    </source>
</evidence>
<sequence>MGEALPGLTGIRLHSLLTSWLCKAIGQVFQQVFRHTVGSSLAAVRRPAHHNACFHFFD</sequence>
<gene>
    <name evidence="1" type="ORF">EDC26_11620</name>
</gene>
<protein>
    <submittedName>
        <fullName evidence="1">Uncharacterized protein</fullName>
    </submittedName>
</protein>
<dbReference type="Proteomes" id="UP000295525">
    <property type="component" value="Unassembled WGS sequence"/>
</dbReference>
<dbReference type="EMBL" id="SMAJ01000016">
    <property type="protein sequence ID" value="TCT03053.1"/>
    <property type="molecule type" value="Genomic_DNA"/>
</dbReference>
<proteinExistence type="predicted"/>
<comment type="caution">
    <text evidence="1">The sequence shown here is derived from an EMBL/GenBank/DDBJ whole genome shotgun (WGS) entry which is preliminary data.</text>
</comment>
<reference evidence="1 2" key="1">
    <citation type="submission" date="2019-03" db="EMBL/GenBank/DDBJ databases">
        <title>Genomic Encyclopedia of Type Strains, Phase IV (KMG-IV): sequencing the most valuable type-strain genomes for metagenomic binning, comparative biology and taxonomic classification.</title>
        <authorList>
            <person name="Goeker M."/>
        </authorList>
    </citation>
    <scope>NUCLEOTIDE SEQUENCE [LARGE SCALE GENOMIC DNA]</scope>
    <source>
        <strain evidence="1 2">DSM 24591</strain>
    </source>
</reference>
<evidence type="ECO:0000313" key="1">
    <source>
        <dbReference type="EMBL" id="TCT03053.1"/>
    </source>
</evidence>
<accession>A0A4R3LRB2</accession>
<dbReference type="AlphaFoldDB" id="A0A4R3LRB2"/>
<keyword evidence="2" id="KW-1185">Reference proteome</keyword>